<gene>
    <name evidence="1 3" type="primary">lptD</name>
    <name evidence="3" type="ORF">GCM10007315_03990</name>
</gene>
<dbReference type="HAMAP" id="MF_01411">
    <property type="entry name" value="LPS_assembly_LptD"/>
    <property type="match status" value="1"/>
</dbReference>
<comment type="function">
    <text evidence="1">Involved in the assembly of lipopolysaccharide (LPS) at the surface of the outer membrane.</text>
</comment>
<name>A0A918WF97_9RHOB</name>
<comment type="caution">
    <text evidence="3">The sequence shown here is derived from an EMBL/GenBank/DDBJ whole genome shotgun (WGS) entry which is preliminary data.</text>
</comment>
<feature type="chain" id="PRO_5038198436" description="LPS-assembly protein LptD" evidence="1">
    <location>
        <begin position="19"/>
        <end position="707"/>
    </location>
</feature>
<proteinExistence type="inferred from homology"/>
<dbReference type="InterPro" id="IPR050218">
    <property type="entry name" value="LptD"/>
</dbReference>
<dbReference type="InterPro" id="IPR007543">
    <property type="entry name" value="LptD_C"/>
</dbReference>
<feature type="domain" description="LptD C-terminal" evidence="2">
    <location>
        <begin position="265"/>
        <end position="633"/>
    </location>
</feature>
<protein>
    <recommendedName>
        <fullName evidence="1">LPS-assembly protein LptD</fullName>
    </recommendedName>
</protein>
<keyword evidence="1" id="KW-0998">Cell outer membrane</keyword>
<organism evidence="3 4">
    <name type="scientific">Neogemmobacter tilapiae</name>
    <dbReference type="NCBI Taxonomy" id="875041"/>
    <lineage>
        <taxon>Bacteria</taxon>
        <taxon>Pseudomonadati</taxon>
        <taxon>Pseudomonadota</taxon>
        <taxon>Alphaproteobacteria</taxon>
        <taxon>Rhodobacterales</taxon>
        <taxon>Paracoccaceae</taxon>
        <taxon>Neogemmobacter</taxon>
    </lineage>
</organism>
<sequence precursor="true">MFRCLLLILLLLPLPLAAQDLATLVADRVAVSGQSILIAEGNVEVLYRGQRLRAAKIIYDRSADRLAIAGPIWLTDEKGNVIQAQQADLAADLTEGVLTSARMVMDQKLQIAADQIARREGRYTELTNTVASSCKVCGGRAPLWEIRASKITHDQQAQQLYFDDATLRMAGVPIFYLPRMRVPDPTLDRSSGFLVPRLRSTSAQGTGIKIPYFLTLGPSRDLTFTPYVTTKGTRSIDLRYRQAFATGSIEANGALSYDDLLPGERRGYFLGTGAFDLPAAFKLTFRLEQVSDPAYFLDYGISEKDRLDSRIEVTRTRRNEYIQARLVSFQSIREGESNETIPYLLGDVTFHRRFSGGFLGGEAGLRFQTHSHARRSTEIFDLDGDGHADGRDLSRVSTRLDWQRNWVLPAGILGTTMGELSADVYDIQQDAVYAGRTTRFDAAGAVELRWPWVAAGEKASYVVEPILQLVVNSRTQPDLPNEDSALVEWDEGNLFSMHRFAGSDARERGIRANLGLSWTRYDATGWSLGGTVGRVFRADDLGQFGASSGLDGRASDWLMAWQIATPEGLTFTNRYILSDDFEPTKAEARLDLSRDRYGLSGSYVLVKADPLEGRLIDTSELYLDGSYTFAGNWTAKASARHDFIADRATTAGVGLEFRNECLSVDLSLSRRFTSSTSVQPTTDFGLQVDLLGFGGGQAAGPARTCRR</sequence>
<accession>A0A918WF97</accession>
<dbReference type="GO" id="GO:1990351">
    <property type="term" value="C:transporter complex"/>
    <property type="evidence" value="ECO:0007669"/>
    <property type="project" value="TreeGrafter"/>
</dbReference>
<dbReference type="GO" id="GO:0043165">
    <property type="term" value="P:Gram-negative-bacterium-type cell outer membrane assembly"/>
    <property type="evidence" value="ECO:0007669"/>
    <property type="project" value="UniProtKB-UniRule"/>
</dbReference>
<keyword evidence="4" id="KW-1185">Reference proteome</keyword>
<comment type="similarity">
    <text evidence="1">Belongs to the LptD family.</text>
</comment>
<dbReference type="RefSeq" id="WP_189409853.1">
    <property type="nucleotide sequence ID" value="NZ_BMYJ01000001.1"/>
</dbReference>
<comment type="subcellular location">
    <subcellularLocation>
        <location evidence="1">Cell outer membrane</location>
    </subcellularLocation>
</comment>
<dbReference type="GO" id="GO:0009279">
    <property type="term" value="C:cell outer membrane"/>
    <property type="evidence" value="ECO:0007669"/>
    <property type="project" value="UniProtKB-SubCell"/>
</dbReference>
<evidence type="ECO:0000259" key="2">
    <source>
        <dbReference type="Pfam" id="PF04453"/>
    </source>
</evidence>
<evidence type="ECO:0000256" key="1">
    <source>
        <dbReference type="HAMAP-Rule" id="MF_01411"/>
    </source>
</evidence>
<dbReference type="InterPro" id="IPR020889">
    <property type="entry name" value="LipoPS_assembly_LptD"/>
</dbReference>
<keyword evidence="1" id="KW-0732">Signal</keyword>
<reference evidence="3" key="1">
    <citation type="journal article" date="2014" name="Int. J. Syst. Evol. Microbiol.">
        <title>Complete genome sequence of Corynebacterium casei LMG S-19264T (=DSM 44701T), isolated from a smear-ripened cheese.</title>
        <authorList>
            <consortium name="US DOE Joint Genome Institute (JGI-PGF)"/>
            <person name="Walter F."/>
            <person name="Albersmeier A."/>
            <person name="Kalinowski J."/>
            <person name="Ruckert C."/>
        </authorList>
    </citation>
    <scope>NUCLEOTIDE SEQUENCE</scope>
    <source>
        <strain evidence="3">KCTC 23310</strain>
    </source>
</reference>
<comment type="caution">
    <text evidence="1">Lacks conserved residue(s) required for the propagation of feature annotation.</text>
</comment>
<dbReference type="GO" id="GO:0015920">
    <property type="term" value="P:lipopolysaccharide transport"/>
    <property type="evidence" value="ECO:0007669"/>
    <property type="project" value="InterPro"/>
</dbReference>
<feature type="signal peptide" evidence="1">
    <location>
        <begin position="1"/>
        <end position="18"/>
    </location>
</feature>
<evidence type="ECO:0000313" key="3">
    <source>
        <dbReference type="EMBL" id="GHC45694.1"/>
    </source>
</evidence>
<comment type="subunit">
    <text evidence="1">Component of the lipopolysaccharide transport and assembly complex.</text>
</comment>
<dbReference type="PANTHER" id="PTHR30189:SF1">
    <property type="entry name" value="LPS-ASSEMBLY PROTEIN LPTD"/>
    <property type="match status" value="1"/>
</dbReference>
<reference evidence="3" key="2">
    <citation type="submission" date="2020-09" db="EMBL/GenBank/DDBJ databases">
        <authorList>
            <person name="Sun Q."/>
            <person name="Kim S."/>
        </authorList>
    </citation>
    <scope>NUCLEOTIDE SEQUENCE</scope>
    <source>
        <strain evidence="3">KCTC 23310</strain>
    </source>
</reference>
<keyword evidence="1" id="KW-0472">Membrane</keyword>
<dbReference type="PANTHER" id="PTHR30189">
    <property type="entry name" value="LPS-ASSEMBLY PROTEIN"/>
    <property type="match status" value="1"/>
</dbReference>
<dbReference type="AlphaFoldDB" id="A0A918WF97"/>
<dbReference type="EMBL" id="BMYJ01000001">
    <property type="protein sequence ID" value="GHC45694.1"/>
    <property type="molecule type" value="Genomic_DNA"/>
</dbReference>
<dbReference type="Pfam" id="PF04453">
    <property type="entry name" value="LptD"/>
    <property type="match status" value="1"/>
</dbReference>
<evidence type="ECO:0000313" key="4">
    <source>
        <dbReference type="Proteomes" id="UP000638981"/>
    </source>
</evidence>
<dbReference type="Proteomes" id="UP000638981">
    <property type="component" value="Unassembled WGS sequence"/>
</dbReference>